<dbReference type="SUPFAM" id="SSF55729">
    <property type="entry name" value="Acyl-CoA N-acyltransferases (Nat)"/>
    <property type="match status" value="1"/>
</dbReference>
<keyword evidence="2" id="KW-0808">Transferase</keyword>
<evidence type="ECO:0000256" key="4">
    <source>
        <dbReference type="ARBA" id="ARBA00022984"/>
    </source>
</evidence>
<dbReference type="PANTHER" id="PTHR36174:SF1">
    <property type="entry name" value="LIPID II:GLYCINE GLYCYLTRANSFERASE"/>
    <property type="match status" value="1"/>
</dbReference>
<keyword evidence="9" id="KW-1185">Reference proteome</keyword>
<evidence type="ECO:0000256" key="5">
    <source>
        <dbReference type="ARBA" id="ARBA00023315"/>
    </source>
</evidence>
<evidence type="ECO:0000313" key="9">
    <source>
        <dbReference type="Proteomes" id="UP000036923"/>
    </source>
</evidence>
<dbReference type="InterPro" id="IPR038740">
    <property type="entry name" value="BioF2-like_GNAT_dom"/>
</dbReference>
<comment type="caution">
    <text evidence="8">The sequence shown here is derived from an EMBL/GenBank/DDBJ whole genome shotgun (WGS) entry which is preliminary data.</text>
</comment>
<keyword evidence="3" id="KW-0133">Cell shape</keyword>
<keyword evidence="6" id="KW-0961">Cell wall biogenesis/degradation</keyword>
<dbReference type="AlphaFoldDB" id="A0A0L6JKY7"/>
<dbReference type="RefSeq" id="WP_036941433.1">
    <property type="nucleotide sequence ID" value="NZ_LGTC01000001.1"/>
</dbReference>
<dbReference type="InterPro" id="IPR016181">
    <property type="entry name" value="Acyl_CoA_acyltransferase"/>
</dbReference>
<protein>
    <recommendedName>
        <fullName evidence="7">BioF2-like acetyltransferase domain-containing protein</fullName>
    </recommendedName>
</protein>
<dbReference type="Pfam" id="PF13480">
    <property type="entry name" value="Acetyltransf_6"/>
    <property type="match status" value="1"/>
</dbReference>
<dbReference type="GO" id="GO:0071555">
    <property type="term" value="P:cell wall organization"/>
    <property type="evidence" value="ECO:0007669"/>
    <property type="project" value="UniProtKB-KW"/>
</dbReference>
<dbReference type="GO" id="GO:0008360">
    <property type="term" value="P:regulation of cell shape"/>
    <property type="evidence" value="ECO:0007669"/>
    <property type="project" value="UniProtKB-KW"/>
</dbReference>
<proteinExistence type="inferred from homology"/>
<dbReference type="PATRIC" id="fig|398512.5.peg.1708"/>
<name>A0A0L6JKY7_9FIRM</name>
<evidence type="ECO:0000256" key="6">
    <source>
        <dbReference type="ARBA" id="ARBA00023316"/>
    </source>
</evidence>
<dbReference type="PANTHER" id="PTHR36174">
    <property type="entry name" value="LIPID II:GLYCINE GLYCYLTRANSFERASE"/>
    <property type="match status" value="1"/>
</dbReference>
<evidence type="ECO:0000256" key="3">
    <source>
        <dbReference type="ARBA" id="ARBA00022960"/>
    </source>
</evidence>
<keyword evidence="5" id="KW-0012">Acyltransferase</keyword>
<dbReference type="STRING" id="398512.Bccel_1640"/>
<comment type="similarity">
    <text evidence="1">Belongs to the FemABX family.</text>
</comment>
<keyword evidence="4" id="KW-0573">Peptidoglycan synthesis</keyword>
<dbReference type="Gene3D" id="3.40.630.30">
    <property type="match status" value="1"/>
</dbReference>
<gene>
    <name evidence="8" type="ORF">Bccel_1640</name>
</gene>
<dbReference type="eggNOG" id="COG2348">
    <property type="taxonomic scope" value="Bacteria"/>
</dbReference>
<sequence>MNDLYFESSYGKLYEKVENGVSEVFEFKSDYGIVSHMFIKRQVPLKIDEKTYYDIITPYGYGGPIIEWCEEGRRKELVNDFCLALNQYCNKNNIVSEFVRFHPIIGNAQDFIDYYDVEHIRNTIGTNLEQYGDPFQSEFSKSCRKNIKKALRNGVSFEIIEKPSDVDDFIKVYYSTMKRNKADDYYYFDEEYFKHCIELFGKNIVLVKAIYKELTIAMGFYFIYDKTIHIHLSGTLNEFLYLSPAYILRYAITIWGKEKGYKLIHHGGGRSNDIDDSLYLFKKQFGCNTEFRFYIGKKIWNEEINSRLCEIVGADRNSKFFPAYRVRR</sequence>
<dbReference type="Proteomes" id="UP000036923">
    <property type="component" value="Unassembled WGS sequence"/>
</dbReference>
<feature type="domain" description="BioF2-like acetyltransferase" evidence="7">
    <location>
        <begin position="139"/>
        <end position="270"/>
    </location>
</feature>
<dbReference type="GO" id="GO:0016755">
    <property type="term" value="F:aminoacyltransferase activity"/>
    <property type="evidence" value="ECO:0007669"/>
    <property type="project" value="InterPro"/>
</dbReference>
<dbReference type="GO" id="GO:0009252">
    <property type="term" value="P:peptidoglycan biosynthetic process"/>
    <property type="evidence" value="ECO:0007669"/>
    <property type="project" value="UniProtKB-KW"/>
</dbReference>
<dbReference type="OrthoDB" id="9785911at2"/>
<dbReference type="InterPro" id="IPR050644">
    <property type="entry name" value="PG_Glycine_Bridge_Synth"/>
</dbReference>
<evidence type="ECO:0000256" key="2">
    <source>
        <dbReference type="ARBA" id="ARBA00022679"/>
    </source>
</evidence>
<reference evidence="9" key="1">
    <citation type="submission" date="2015-07" db="EMBL/GenBank/DDBJ databases">
        <title>Near-Complete Genome Sequence of the Cellulolytic Bacterium Bacteroides (Pseudobacteroides) cellulosolvens ATCC 35603.</title>
        <authorList>
            <person name="Dassa B."/>
            <person name="Utturkar S.M."/>
            <person name="Klingeman D.M."/>
            <person name="Hurt R.A."/>
            <person name="Keller M."/>
            <person name="Xu J."/>
            <person name="Reddy Y.H.K."/>
            <person name="Borovok I."/>
            <person name="Grinberg I.R."/>
            <person name="Lamed R."/>
            <person name="Zhivin O."/>
            <person name="Bayer E.A."/>
            <person name="Brown S.D."/>
        </authorList>
    </citation>
    <scope>NUCLEOTIDE SEQUENCE [LARGE SCALE GENOMIC DNA]</scope>
    <source>
        <strain evidence="9">DSM 2933</strain>
    </source>
</reference>
<accession>A0A0L6JKY7</accession>
<evidence type="ECO:0000313" key="8">
    <source>
        <dbReference type="EMBL" id="KNY26378.1"/>
    </source>
</evidence>
<dbReference type="PROSITE" id="PS51191">
    <property type="entry name" value="FEMABX"/>
    <property type="match status" value="1"/>
</dbReference>
<evidence type="ECO:0000259" key="7">
    <source>
        <dbReference type="Pfam" id="PF13480"/>
    </source>
</evidence>
<evidence type="ECO:0000256" key="1">
    <source>
        <dbReference type="ARBA" id="ARBA00009943"/>
    </source>
</evidence>
<organism evidence="8 9">
    <name type="scientific">Pseudobacteroides cellulosolvens ATCC 35603 = DSM 2933</name>
    <dbReference type="NCBI Taxonomy" id="398512"/>
    <lineage>
        <taxon>Bacteria</taxon>
        <taxon>Bacillati</taxon>
        <taxon>Bacillota</taxon>
        <taxon>Clostridia</taxon>
        <taxon>Eubacteriales</taxon>
        <taxon>Oscillospiraceae</taxon>
        <taxon>Pseudobacteroides</taxon>
    </lineage>
</organism>
<dbReference type="InterPro" id="IPR003447">
    <property type="entry name" value="FEMABX"/>
</dbReference>
<dbReference type="EMBL" id="LGTC01000001">
    <property type="protein sequence ID" value="KNY26378.1"/>
    <property type="molecule type" value="Genomic_DNA"/>
</dbReference>